<reference evidence="1" key="1">
    <citation type="submission" date="2022-08" db="EMBL/GenBank/DDBJ databases">
        <title>Genome Sequence of Pycnoporus sanguineus.</title>
        <authorList>
            <person name="Buettner E."/>
        </authorList>
    </citation>
    <scope>NUCLEOTIDE SEQUENCE</scope>
    <source>
        <strain evidence="1">CG-C14</strain>
    </source>
</reference>
<dbReference type="Proteomes" id="UP001144978">
    <property type="component" value="Unassembled WGS sequence"/>
</dbReference>
<sequence>MPGWSKIESACDDKHPSLCVLDALSTADQGYRTYSRACKDAGIKPIIRPYWADLPFVNIFQSIVPDLLHQMYQGVIKHLISWLTKAFRHDELDTRCRRIPPNHNIRLFLKGITKLQRVTGKEHSQMCRFLLGLVIGLPLPDGMSPARLLRAVRAMLDFLYLAQYPAHTTETPELLQDALRRFHANKSVFVDLGIRLNFKLPKLHSLEHYILSIVLFSTTDNYDTQ</sequence>
<proteinExistence type="predicted"/>
<evidence type="ECO:0000313" key="2">
    <source>
        <dbReference type="Proteomes" id="UP001144978"/>
    </source>
</evidence>
<dbReference type="EMBL" id="JANSHE010004310">
    <property type="protein sequence ID" value="KAJ2978848.1"/>
    <property type="molecule type" value="Genomic_DNA"/>
</dbReference>
<organism evidence="1 2">
    <name type="scientific">Trametes sanguinea</name>
    <dbReference type="NCBI Taxonomy" id="158606"/>
    <lineage>
        <taxon>Eukaryota</taxon>
        <taxon>Fungi</taxon>
        <taxon>Dikarya</taxon>
        <taxon>Basidiomycota</taxon>
        <taxon>Agaricomycotina</taxon>
        <taxon>Agaricomycetes</taxon>
        <taxon>Polyporales</taxon>
        <taxon>Polyporaceae</taxon>
        <taxon>Trametes</taxon>
    </lineage>
</organism>
<gene>
    <name evidence="1" type="ORF">NUW54_g11231</name>
</gene>
<keyword evidence="2" id="KW-1185">Reference proteome</keyword>
<accession>A0ACC1NJ58</accession>
<protein>
    <submittedName>
        <fullName evidence="1">Uncharacterized protein</fullName>
    </submittedName>
</protein>
<comment type="caution">
    <text evidence="1">The sequence shown here is derived from an EMBL/GenBank/DDBJ whole genome shotgun (WGS) entry which is preliminary data.</text>
</comment>
<name>A0ACC1NJ58_9APHY</name>
<evidence type="ECO:0000313" key="1">
    <source>
        <dbReference type="EMBL" id="KAJ2978848.1"/>
    </source>
</evidence>